<sequence>MTHKITIEKQGLEEKPSKNLAFKIICHVDDDNDDEVEEHIALIVLE</sequence>
<reference evidence="1" key="1">
    <citation type="journal article" date="2023" name="Mol. Ecol. Resour.">
        <title>Chromosome-level genome assembly of a triploid poplar Populus alba 'Berolinensis'.</title>
        <authorList>
            <person name="Chen S."/>
            <person name="Yu Y."/>
            <person name="Wang X."/>
            <person name="Wang S."/>
            <person name="Zhang T."/>
            <person name="Zhou Y."/>
            <person name="He R."/>
            <person name="Meng N."/>
            <person name="Wang Y."/>
            <person name="Liu W."/>
            <person name="Liu Z."/>
            <person name="Liu J."/>
            <person name="Guo Q."/>
            <person name="Huang H."/>
            <person name="Sederoff R.R."/>
            <person name="Wang G."/>
            <person name="Qu G."/>
            <person name="Chen S."/>
        </authorList>
    </citation>
    <scope>NUCLEOTIDE SEQUENCE</scope>
    <source>
        <strain evidence="1">SC-2020</strain>
    </source>
</reference>
<comment type="caution">
    <text evidence="1">The sequence shown here is derived from an EMBL/GenBank/DDBJ whole genome shotgun (WGS) entry which is preliminary data.</text>
</comment>
<proteinExistence type="predicted"/>
<dbReference type="AlphaFoldDB" id="A0AAD6W806"/>
<gene>
    <name evidence="1" type="ORF">NC653_008096</name>
</gene>
<accession>A0AAD6W806</accession>
<organism evidence="1 2">
    <name type="scientific">Populus alba x Populus x berolinensis</name>
    <dbReference type="NCBI Taxonomy" id="444605"/>
    <lineage>
        <taxon>Eukaryota</taxon>
        <taxon>Viridiplantae</taxon>
        <taxon>Streptophyta</taxon>
        <taxon>Embryophyta</taxon>
        <taxon>Tracheophyta</taxon>
        <taxon>Spermatophyta</taxon>
        <taxon>Magnoliopsida</taxon>
        <taxon>eudicotyledons</taxon>
        <taxon>Gunneridae</taxon>
        <taxon>Pentapetalae</taxon>
        <taxon>rosids</taxon>
        <taxon>fabids</taxon>
        <taxon>Malpighiales</taxon>
        <taxon>Salicaceae</taxon>
        <taxon>Saliceae</taxon>
        <taxon>Populus</taxon>
    </lineage>
</organism>
<evidence type="ECO:0000313" key="1">
    <source>
        <dbReference type="EMBL" id="KAJ7002780.1"/>
    </source>
</evidence>
<dbReference type="EMBL" id="JAQIZT010000003">
    <property type="protein sequence ID" value="KAJ7002780.1"/>
    <property type="molecule type" value="Genomic_DNA"/>
</dbReference>
<dbReference type="Proteomes" id="UP001164929">
    <property type="component" value="Chromosome 3"/>
</dbReference>
<evidence type="ECO:0000313" key="2">
    <source>
        <dbReference type="Proteomes" id="UP001164929"/>
    </source>
</evidence>
<name>A0AAD6W806_9ROSI</name>
<keyword evidence="2" id="KW-1185">Reference proteome</keyword>
<protein>
    <submittedName>
        <fullName evidence="1">Uncharacterized protein</fullName>
    </submittedName>
</protein>